<evidence type="ECO:0000313" key="2">
    <source>
        <dbReference type="Proteomes" id="UP000075398"/>
    </source>
</evidence>
<dbReference type="Proteomes" id="UP000075398">
    <property type="component" value="Unassembled WGS sequence"/>
</dbReference>
<evidence type="ECO:0000313" key="1">
    <source>
        <dbReference type="EMBL" id="KYC52813.1"/>
    </source>
</evidence>
<accession>A0A150J6E3</accession>
<reference evidence="1 2" key="1">
    <citation type="journal article" date="2016" name="ISME J.">
        <title>Chasing the elusive Euryarchaeota class WSA2: genomes reveal a uniquely fastidious methyl-reducing methanogen.</title>
        <authorList>
            <person name="Nobu M.K."/>
            <person name="Narihiro T."/>
            <person name="Kuroda K."/>
            <person name="Mei R."/>
            <person name="Liu W.T."/>
        </authorList>
    </citation>
    <scope>NUCLEOTIDE SEQUENCE [LARGE SCALE GENOMIC DNA]</scope>
    <source>
        <strain evidence="1">U1lsi0528_Bin055</strain>
    </source>
</reference>
<protein>
    <submittedName>
        <fullName evidence="1">Uncharacterized protein</fullName>
    </submittedName>
</protein>
<gene>
    <name evidence="1" type="ORF">AMQ22_00604</name>
</gene>
<name>A0A150J6E3_9EURY</name>
<sequence length="147" mass="17080">MGEAVYYIKARFESEEKLNKLYPKIEKFINQGIEAYDWWQDNRGMERSGEREKFWNEFQNKFPMIYAYLGDLAGKDCGNALAGHLDFGNEGDVEHSLCMSGPILTYSSLVWHFADWTRFANALKEIGALKVDWISDECMDPFELLDV</sequence>
<dbReference type="AlphaFoldDB" id="A0A150J6E3"/>
<comment type="caution">
    <text evidence="1">The sequence shown here is derived from an EMBL/GenBank/DDBJ whole genome shotgun (WGS) entry which is preliminary data.</text>
</comment>
<proteinExistence type="predicted"/>
<dbReference type="EMBL" id="LNGC01000016">
    <property type="protein sequence ID" value="KYC52813.1"/>
    <property type="molecule type" value="Genomic_DNA"/>
</dbReference>
<organism evidence="1 2">
    <name type="scientific">Candidatus Methanofastidiosum methylothiophilum</name>
    <dbReference type="NCBI Taxonomy" id="1705564"/>
    <lineage>
        <taxon>Archaea</taxon>
        <taxon>Methanobacteriati</taxon>
        <taxon>Methanobacteriota</taxon>
        <taxon>Stenosarchaea group</taxon>
        <taxon>Candidatus Methanofastidiosia</taxon>
        <taxon>Candidatus Methanofastidiosales</taxon>
        <taxon>Candidatus Methanofastidiosaceae</taxon>
        <taxon>Candidatus Methanofastidiosum</taxon>
    </lineage>
</organism>